<dbReference type="EMBL" id="CAIIXF020000002">
    <property type="protein sequence ID" value="CAH1777241.1"/>
    <property type="molecule type" value="Genomic_DNA"/>
</dbReference>
<accession>A0A8J1THX2</accession>
<proteinExistence type="predicted"/>
<evidence type="ECO:0000313" key="1">
    <source>
        <dbReference type="EMBL" id="CAH1777241.1"/>
    </source>
</evidence>
<comment type="caution">
    <text evidence="1">The sequence shown here is derived from an EMBL/GenBank/DDBJ whole genome shotgun (WGS) entry which is preliminary data.</text>
</comment>
<dbReference type="OrthoDB" id="10005154at2759"/>
<reference evidence="1" key="1">
    <citation type="submission" date="2022-03" db="EMBL/GenBank/DDBJ databases">
        <authorList>
            <person name="Martin C."/>
        </authorList>
    </citation>
    <scope>NUCLEOTIDE SEQUENCE</scope>
</reference>
<dbReference type="Proteomes" id="UP000749559">
    <property type="component" value="Unassembled WGS sequence"/>
</dbReference>
<name>A0A8J1THX2_OWEFU</name>
<organism evidence="1 2">
    <name type="scientific">Owenia fusiformis</name>
    <name type="common">Polychaete worm</name>
    <dbReference type="NCBI Taxonomy" id="6347"/>
    <lineage>
        <taxon>Eukaryota</taxon>
        <taxon>Metazoa</taxon>
        <taxon>Spiralia</taxon>
        <taxon>Lophotrochozoa</taxon>
        <taxon>Annelida</taxon>
        <taxon>Polychaeta</taxon>
        <taxon>Sedentaria</taxon>
        <taxon>Canalipalpata</taxon>
        <taxon>Sabellida</taxon>
        <taxon>Oweniida</taxon>
        <taxon>Oweniidae</taxon>
        <taxon>Owenia</taxon>
    </lineage>
</organism>
<dbReference type="PANTHER" id="PTHR46534">
    <property type="entry name" value="IGGFC_BINDING DOMAIN-CONTAINING PROTEIN"/>
    <property type="match status" value="1"/>
</dbReference>
<gene>
    <name evidence="1" type="ORF">OFUS_LOCUS4304</name>
</gene>
<sequence length="149" mass="16479">MDYLIKAALILLVATYVASDDFDNLGTEFVLTLMENQVMGTTEYDIEVFITTYKSNSVSVHISSPKWSSPKVDHTFSITAGQVELVKFSNDLRMVGTEKSSKGILIQASDEVAVYGFNKEKYSTDGFLGLPTDVLGTDYFAVAYYPPTE</sequence>
<feature type="non-terminal residue" evidence="1">
    <location>
        <position position="149"/>
    </location>
</feature>
<dbReference type="PANTHER" id="PTHR46534:SF1">
    <property type="entry name" value="IGGFC-BINDING PROTEIN N-TERMINAL DOMAIN-CONTAINING PROTEIN"/>
    <property type="match status" value="1"/>
</dbReference>
<protein>
    <submittedName>
        <fullName evidence="1">Uncharacterized protein</fullName>
    </submittedName>
</protein>
<keyword evidence="2" id="KW-1185">Reference proteome</keyword>
<evidence type="ECO:0000313" key="2">
    <source>
        <dbReference type="Proteomes" id="UP000749559"/>
    </source>
</evidence>
<dbReference type="AlphaFoldDB" id="A0A8J1THX2"/>